<evidence type="ECO:0000313" key="2">
    <source>
        <dbReference type="EMBL" id="CEM55393.1"/>
    </source>
</evidence>
<gene>
    <name evidence="2" type="ORF">Cvel_13511</name>
</gene>
<reference evidence="2" key="1">
    <citation type="submission" date="2014-11" db="EMBL/GenBank/DDBJ databases">
        <authorList>
            <person name="Otto D Thomas"/>
            <person name="Naeem Raeece"/>
        </authorList>
    </citation>
    <scope>NUCLEOTIDE SEQUENCE</scope>
</reference>
<dbReference type="EMBL" id="CDMZ01005872">
    <property type="protein sequence ID" value="CEM55393.1"/>
    <property type="molecule type" value="Genomic_DNA"/>
</dbReference>
<name>A0A0G4IDY3_9ALVE</name>
<dbReference type="AlphaFoldDB" id="A0A0G4IDY3"/>
<feature type="compositionally biased region" description="Acidic residues" evidence="1">
    <location>
        <begin position="133"/>
        <end position="157"/>
    </location>
</feature>
<accession>A0A0G4IDY3</accession>
<proteinExistence type="predicted"/>
<sequence length="180" mass="19807">MGGGGSRGRRSSGSAYSPAYTTPSYRRSYAPSYGRPTYTAPRPVTRPIATGGGTPVFRGTPTRTYRAGGRTYYYRGRRMDAPEEPCVDVVDWKDAEGHTCAEYEENLFWCPESEEARMNCCACKDLEVVAVDEQPEEAHEEEEAPQEEASQPEEEYTETAPAEAEAEAHAETAAATSDEQ</sequence>
<protein>
    <submittedName>
        <fullName evidence="2">Uncharacterized protein</fullName>
    </submittedName>
</protein>
<dbReference type="VEuPathDB" id="CryptoDB:Cvel_13511"/>
<evidence type="ECO:0000256" key="1">
    <source>
        <dbReference type="SAM" id="MobiDB-lite"/>
    </source>
</evidence>
<feature type="compositionally biased region" description="Low complexity" evidence="1">
    <location>
        <begin position="171"/>
        <end position="180"/>
    </location>
</feature>
<feature type="region of interest" description="Disordered" evidence="1">
    <location>
        <begin position="132"/>
        <end position="180"/>
    </location>
</feature>
<feature type="region of interest" description="Disordered" evidence="1">
    <location>
        <begin position="1"/>
        <end position="62"/>
    </location>
</feature>
<organism evidence="2">
    <name type="scientific">Chromera velia CCMP2878</name>
    <dbReference type="NCBI Taxonomy" id="1169474"/>
    <lineage>
        <taxon>Eukaryota</taxon>
        <taxon>Sar</taxon>
        <taxon>Alveolata</taxon>
        <taxon>Colpodellida</taxon>
        <taxon>Chromeraceae</taxon>
        <taxon>Chromera</taxon>
    </lineage>
</organism>